<proteinExistence type="predicted"/>
<evidence type="ECO:0008006" key="3">
    <source>
        <dbReference type="Google" id="ProtNLM"/>
    </source>
</evidence>
<dbReference type="InterPro" id="IPR014980">
    <property type="entry name" value="DOPA_dioxygen"/>
</dbReference>
<accession>A0A9W8JWZ8</accession>
<dbReference type="Gene3D" id="3.30.70.1240">
    <property type="entry name" value="DOPA-like domains"/>
    <property type="match status" value="1"/>
</dbReference>
<dbReference type="Proteomes" id="UP001148786">
    <property type="component" value="Unassembled WGS sequence"/>
</dbReference>
<organism evidence="1 2">
    <name type="scientific">Agrocybe chaxingu</name>
    <dbReference type="NCBI Taxonomy" id="84603"/>
    <lineage>
        <taxon>Eukaryota</taxon>
        <taxon>Fungi</taxon>
        <taxon>Dikarya</taxon>
        <taxon>Basidiomycota</taxon>
        <taxon>Agaricomycotina</taxon>
        <taxon>Agaricomycetes</taxon>
        <taxon>Agaricomycetidae</taxon>
        <taxon>Agaricales</taxon>
        <taxon>Agaricineae</taxon>
        <taxon>Strophariaceae</taxon>
        <taxon>Agrocybe</taxon>
    </lineage>
</organism>
<gene>
    <name evidence="1" type="ORF">NLJ89_g6167</name>
</gene>
<name>A0A9W8JWZ8_9AGAR</name>
<dbReference type="InterPro" id="IPR023389">
    <property type="entry name" value="DOPA-like_sf"/>
</dbReference>
<dbReference type="SUPFAM" id="SSF143410">
    <property type="entry name" value="DOPA-like"/>
    <property type="match status" value="1"/>
</dbReference>
<protein>
    <recommendedName>
        <fullName evidence="3">DOPA 4,5-dioxygenase</fullName>
    </recommendedName>
</protein>
<dbReference type="EMBL" id="JANKHO010000636">
    <property type="protein sequence ID" value="KAJ3507681.1"/>
    <property type="molecule type" value="Genomic_DNA"/>
</dbReference>
<keyword evidence="2" id="KW-1185">Reference proteome</keyword>
<dbReference type="Pfam" id="PF08883">
    <property type="entry name" value="DOPA_dioxygen"/>
    <property type="match status" value="1"/>
</dbReference>
<sequence length="204" mass="23255">MSKSAPPTDLQYVVDTEIKEWHFHIYFHQNNEEEHASALQLRDAVLRLRRDGAFIAAPLFRVNTSPIGPHPVGSYEIWAPSETFSSVFSYLCMHRGNLSVLIHPLTREQVRAFNLLRWVDELKESLDKQRKDHEGRAAWLGTPYPLDTSTLPIRSQDIPLQYASLKLGYSAQPSLTIDQRLKLGTNVERILADEKEAAKAPPKI</sequence>
<dbReference type="PANTHER" id="PTHR36423:SF2">
    <property type="entry name" value="AFR070WP"/>
    <property type="match status" value="1"/>
</dbReference>
<dbReference type="OrthoDB" id="9970095at2759"/>
<dbReference type="AlphaFoldDB" id="A0A9W8JWZ8"/>
<reference evidence="1" key="1">
    <citation type="submission" date="2022-07" db="EMBL/GenBank/DDBJ databases">
        <title>Genome Sequence of Agrocybe chaxingu.</title>
        <authorList>
            <person name="Buettner E."/>
        </authorList>
    </citation>
    <scope>NUCLEOTIDE SEQUENCE</scope>
    <source>
        <strain evidence="1">MP-N11</strain>
    </source>
</reference>
<comment type="caution">
    <text evidence="1">The sequence shown here is derived from an EMBL/GenBank/DDBJ whole genome shotgun (WGS) entry which is preliminary data.</text>
</comment>
<dbReference type="PANTHER" id="PTHR36423">
    <property type="entry name" value="AFR070WP"/>
    <property type="match status" value="1"/>
</dbReference>
<evidence type="ECO:0000313" key="1">
    <source>
        <dbReference type="EMBL" id="KAJ3507681.1"/>
    </source>
</evidence>
<evidence type="ECO:0000313" key="2">
    <source>
        <dbReference type="Proteomes" id="UP001148786"/>
    </source>
</evidence>